<keyword evidence="1" id="KW-0560">Oxidoreductase</keyword>
<dbReference type="SUPFAM" id="SSF53323">
    <property type="entry name" value="Pyruvate-ferredoxin oxidoreductase, PFOR, domain III"/>
    <property type="match status" value="1"/>
</dbReference>
<dbReference type="RefSeq" id="WP_048194417.1">
    <property type="nucleotide sequence ID" value="NZ_CAAGSM010000009.1"/>
</dbReference>
<reference evidence="3 4" key="1">
    <citation type="submission" date="2014-09" db="EMBL/GenBank/DDBJ databases">
        <title>Draft genome sequence of an obligately methylotrophic methanogen, Methanococcoides methylutens, isolated from marine sediment.</title>
        <authorList>
            <person name="Guan Y."/>
            <person name="Ngugi D.K."/>
            <person name="Blom J."/>
            <person name="Ali S."/>
            <person name="Ferry J.G."/>
            <person name="Stingl U."/>
        </authorList>
    </citation>
    <scope>NUCLEOTIDE SEQUENCE [LARGE SCALE GENOMIC DNA]</scope>
    <source>
        <strain evidence="3 4">DSM 2657</strain>
    </source>
</reference>
<comment type="caution">
    <text evidence="3">The sequence shown here is derived from an EMBL/GenBank/DDBJ whole genome shotgun (WGS) entry which is preliminary data.</text>
</comment>
<dbReference type="AlphaFoldDB" id="A0A099T182"/>
<evidence type="ECO:0000256" key="1">
    <source>
        <dbReference type="ARBA" id="ARBA00023002"/>
    </source>
</evidence>
<dbReference type="PANTHER" id="PTHR43854">
    <property type="entry name" value="INDOLEPYRUVATE OXIDOREDUCTASE SUBUNIT IORB"/>
    <property type="match status" value="1"/>
</dbReference>
<name>A0A099T182_METMT</name>
<dbReference type="Proteomes" id="UP000029859">
    <property type="component" value="Unassembled WGS sequence"/>
</dbReference>
<sequence>MKFDILIAGVGGQGVVLASRLLATAAIDAGYHVATAETIGMAQREGSVTSHVRIGDEVCGSLIPAGNADLIIGLEPAEAARNIHFLSKDGSIVVNEHAVIPSASANNAEYIPEHVIEFLKENCQETINVDFTQLAKEAGTYRATNVAMLAAAAGADLLPFNPEELWSVLEKMVPEKYRELNRKAFDMSLERVSGMKDPEKQEQVQVQAMDT</sequence>
<organism evidence="3 4">
    <name type="scientific">Methanococcoides methylutens</name>
    <dbReference type="NCBI Taxonomy" id="2226"/>
    <lineage>
        <taxon>Archaea</taxon>
        <taxon>Methanobacteriati</taxon>
        <taxon>Methanobacteriota</taxon>
        <taxon>Stenosarchaea group</taxon>
        <taxon>Methanomicrobia</taxon>
        <taxon>Methanosarcinales</taxon>
        <taxon>Methanosarcinaceae</taxon>
        <taxon>Methanococcoides</taxon>
    </lineage>
</organism>
<evidence type="ECO:0000313" key="3">
    <source>
        <dbReference type="EMBL" id="KGK98629.1"/>
    </source>
</evidence>
<evidence type="ECO:0000259" key="2">
    <source>
        <dbReference type="Pfam" id="PF01558"/>
    </source>
</evidence>
<dbReference type="OrthoDB" id="53326at2157"/>
<dbReference type="Gene3D" id="3.40.920.10">
    <property type="entry name" value="Pyruvate-ferredoxin oxidoreductase, PFOR, domain III"/>
    <property type="match status" value="1"/>
</dbReference>
<protein>
    <submittedName>
        <fullName evidence="3">Indolepyruvate oxidoreductase</fullName>
    </submittedName>
</protein>
<feature type="domain" description="Pyruvate/ketoisovalerate oxidoreductase catalytic" evidence="2">
    <location>
        <begin position="11"/>
        <end position="188"/>
    </location>
</feature>
<dbReference type="InterPro" id="IPR002869">
    <property type="entry name" value="Pyrv_flavodox_OxRed_cen"/>
</dbReference>
<dbReference type="InterPro" id="IPR019752">
    <property type="entry name" value="Pyrv/ketoisovalerate_OxRed_cat"/>
</dbReference>
<dbReference type="PANTHER" id="PTHR43854:SF1">
    <property type="entry name" value="INDOLEPYRUVATE OXIDOREDUCTASE SUBUNIT IORB"/>
    <property type="match status" value="1"/>
</dbReference>
<keyword evidence="4" id="KW-1185">Reference proteome</keyword>
<evidence type="ECO:0000313" key="4">
    <source>
        <dbReference type="Proteomes" id="UP000029859"/>
    </source>
</evidence>
<dbReference type="EMBL" id="JRHO01000013">
    <property type="protein sequence ID" value="KGK98629.1"/>
    <property type="molecule type" value="Genomic_DNA"/>
</dbReference>
<dbReference type="GO" id="GO:0016903">
    <property type="term" value="F:oxidoreductase activity, acting on the aldehyde or oxo group of donors"/>
    <property type="evidence" value="ECO:0007669"/>
    <property type="project" value="InterPro"/>
</dbReference>
<dbReference type="InterPro" id="IPR052198">
    <property type="entry name" value="IorB_Oxidoreductase"/>
</dbReference>
<proteinExistence type="predicted"/>
<gene>
    <name evidence="3" type="ORF">LI82_07130</name>
</gene>
<accession>A0A099T182</accession>
<dbReference type="Pfam" id="PF01558">
    <property type="entry name" value="POR"/>
    <property type="match status" value="1"/>
</dbReference>
<keyword evidence="3" id="KW-0670">Pyruvate</keyword>
<dbReference type="NCBIfam" id="NF004917">
    <property type="entry name" value="PRK06274.1-3"/>
    <property type="match status" value="1"/>
</dbReference>